<dbReference type="Proteomes" id="UP000535937">
    <property type="component" value="Unassembled WGS sequence"/>
</dbReference>
<comment type="caution">
    <text evidence="1">The sequence shown here is derived from an EMBL/GenBank/DDBJ whole genome shotgun (WGS) entry which is preliminary data.</text>
</comment>
<keyword evidence="2" id="KW-1185">Reference proteome</keyword>
<proteinExistence type="predicted"/>
<organism evidence="1 2">
    <name type="scientific">Microbulbifer rhizosphaerae</name>
    <dbReference type="NCBI Taxonomy" id="1562603"/>
    <lineage>
        <taxon>Bacteria</taxon>
        <taxon>Pseudomonadati</taxon>
        <taxon>Pseudomonadota</taxon>
        <taxon>Gammaproteobacteria</taxon>
        <taxon>Cellvibrionales</taxon>
        <taxon>Microbulbiferaceae</taxon>
        <taxon>Microbulbifer</taxon>
    </lineage>
</organism>
<dbReference type="AlphaFoldDB" id="A0A7W4W9L0"/>
<evidence type="ECO:0000313" key="2">
    <source>
        <dbReference type="Proteomes" id="UP000535937"/>
    </source>
</evidence>
<sequence>MAVFKSLDTAAPDYIVDVDFDTQTLELKLPIQNLSILAGSNLLLRFQNLPSGWSPTVEFSNNDGQTIVAGGPFEQLVVGRNQVLAINAQSDTSLFQFRALIQRGFGVHNEDNSAIIFSQWLPFELIRETDEDRLITIQVLPDGEGLTVNPLQITIKEGMRVVWDFSEVAKEYHQPLVIYGRPILEQPPADPQTFFGPHESFVYRGNTLVEGNGNNGIKGIYRYGVYLLDIRTRAIVVRSSGDPQTDNEGDSTVAR</sequence>
<accession>A0A7W4W9L0</accession>
<dbReference type="EMBL" id="JACHWZ010000001">
    <property type="protein sequence ID" value="MBB3059556.1"/>
    <property type="molecule type" value="Genomic_DNA"/>
</dbReference>
<reference evidence="1 2" key="1">
    <citation type="submission" date="2020-08" db="EMBL/GenBank/DDBJ databases">
        <title>Genomic Encyclopedia of Type Strains, Phase III (KMG-III): the genomes of soil and plant-associated and newly described type strains.</title>
        <authorList>
            <person name="Whitman W."/>
        </authorList>
    </citation>
    <scope>NUCLEOTIDE SEQUENCE [LARGE SCALE GENOMIC DNA]</scope>
    <source>
        <strain evidence="1 2">CECT 8799</strain>
    </source>
</reference>
<name>A0A7W4W9L0_9GAMM</name>
<gene>
    <name evidence="1" type="ORF">FHS09_000357</name>
</gene>
<evidence type="ECO:0000313" key="1">
    <source>
        <dbReference type="EMBL" id="MBB3059556.1"/>
    </source>
</evidence>
<protein>
    <submittedName>
        <fullName evidence="1">Uncharacterized protein</fullName>
    </submittedName>
</protein>
<dbReference type="RefSeq" id="WP_183456041.1">
    <property type="nucleotide sequence ID" value="NZ_JACHWZ010000001.1"/>
</dbReference>